<organism evidence="1 2">
    <name type="scientific">Sporolactobacillus inulinus</name>
    <dbReference type="NCBI Taxonomy" id="2078"/>
    <lineage>
        <taxon>Bacteria</taxon>
        <taxon>Bacillati</taxon>
        <taxon>Bacillota</taxon>
        <taxon>Bacilli</taxon>
        <taxon>Bacillales</taxon>
        <taxon>Sporolactobacillaceae</taxon>
        <taxon>Sporolactobacillus</taxon>
    </lineage>
</organism>
<dbReference type="AlphaFoldDB" id="A0A4Y1ZIT2"/>
<comment type="caution">
    <text evidence="1">The sequence shown here is derived from an EMBL/GenBank/DDBJ whole genome shotgun (WGS) entry which is preliminary data.</text>
</comment>
<evidence type="ECO:0000313" key="2">
    <source>
        <dbReference type="Proteomes" id="UP000319716"/>
    </source>
</evidence>
<evidence type="ECO:0000313" key="1">
    <source>
        <dbReference type="EMBL" id="GAY79057.1"/>
    </source>
</evidence>
<dbReference type="Proteomes" id="UP000319716">
    <property type="component" value="Unassembled WGS sequence"/>
</dbReference>
<dbReference type="EMBL" id="BEXB01000081">
    <property type="protein sequence ID" value="GAY79057.1"/>
    <property type="molecule type" value="Genomic_DNA"/>
</dbReference>
<accession>A0A4Y1ZIT2</accession>
<reference evidence="1 2" key="1">
    <citation type="submission" date="2017-11" db="EMBL/GenBank/DDBJ databases">
        <title>Draft Genome Sequence of Sporolactobacillus inulinus NBRC 111894 Isolated from Koso, a Japanese Sugar-Vegetable Fermented Beverage.</title>
        <authorList>
            <person name="Chiou T.Y."/>
            <person name="Oshima K."/>
            <person name="Suda W."/>
            <person name="Hattori M."/>
            <person name="Takahashi T."/>
        </authorList>
    </citation>
    <scope>NUCLEOTIDE SEQUENCE [LARGE SCALE GENOMIC DNA]</scope>
    <source>
        <strain evidence="1 2">NBRC111894</strain>
    </source>
</reference>
<protein>
    <submittedName>
        <fullName evidence="1">Uncharacterized protein</fullName>
    </submittedName>
</protein>
<proteinExistence type="predicted"/>
<sequence length="50" mass="5612">MHTVAPVDASSWNVIQAKIDGSKPHSAEVNRRRAFAYQCEKRESGGFCFE</sequence>
<name>A0A4Y1ZIT2_9BACL</name>
<gene>
    <name evidence="1" type="ORF">NBRC111894_4611</name>
</gene>